<gene>
    <name evidence="2" type="ORF">Z520_04806</name>
</gene>
<dbReference type="Proteomes" id="UP000053411">
    <property type="component" value="Unassembled WGS sequence"/>
</dbReference>
<keyword evidence="1" id="KW-1133">Transmembrane helix</keyword>
<reference evidence="2 3" key="1">
    <citation type="submission" date="2015-01" db="EMBL/GenBank/DDBJ databases">
        <title>The Genome Sequence of Fonsecaea multimorphosa CBS 102226.</title>
        <authorList>
            <consortium name="The Broad Institute Genomics Platform"/>
            <person name="Cuomo C."/>
            <person name="de Hoog S."/>
            <person name="Gorbushina A."/>
            <person name="Stielow B."/>
            <person name="Teixiera M."/>
            <person name="Abouelleil A."/>
            <person name="Chapman S.B."/>
            <person name="Priest M."/>
            <person name="Young S.K."/>
            <person name="Wortman J."/>
            <person name="Nusbaum C."/>
            <person name="Birren B."/>
        </authorList>
    </citation>
    <scope>NUCLEOTIDE SEQUENCE [LARGE SCALE GENOMIC DNA]</scope>
    <source>
        <strain evidence="2 3">CBS 102226</strain>
    </source>
</reference>
<evidence type="ECO:0000313" key="3">
    <source>
        <dbReference type="Proteomes" id="UP000053411"/>
    </source>
</evidence>
<keyword evidence="1" id="KW-0812">Transmembrane</keyword>
<evidence type="ECO:0000313" key="2">
    <source>
        <dbReference type="EMBL" id="KIX99230.1"/>
    </source>
</evidence>
<accession>A0A0D2HBF3</accession>
<dbReference type="GeneID" id="27710552"/>
<dbReference type="AlphaFoldDB" id="A0A0D2HBF3"/>
<feature type="transmembrane region" description="Helical" evidence="1">
    <location>
        <begin position="21"/>
        <end position="44"/>
    </location>
</feature>
<name>A0A0D2HBF3_9EURO</name>
<dbReference type="RefSeq" id="XP_016633353.1">
    <property type="nucleotide sequence ID" value="XM_016775310.1"/>
</dbReference>
<protein>
    <submittedName>
        <fullName evidence="2">Uncharacterized protein</fullName>
    </submittedName>
</protein>
<proteinExistence type="predicted"/>
<evidence type="ECO:0000256" key="1">
    <source>
        <dbReference type="SAM" id="Phobius"/>
    </source>
</evidence>
<dbReference type="OrthoDB" id="3220769at2759"/>
<organism evidence="2 3">
    <name type="scientific">Fonsecaea multimorphosa CBS 102226</name>
    <dbReference type="NCBI Taxonomy" id="1442371"/>
    <lineage>
        <taxon>Eukaryota</taxon>
        <taxon>Fungi</taxon>
        <taxon>Dikarya</taxon>
        <taxon>Ascomycota</taxon>
        <taxon>Pezizomycotina</taxon>
        <taxon>Eurotiomycetes</taxon>
        <taxon>Chaetothyriomycetidae</taxon>
        <taxon>Chaetothyriales</taxon>
        <taxon>Herpotrichiellaceae</taxon>
        <taxon>Fonsecaea</taxon>
    </lineage>
</organism>
<keyword evidence="1" id="KW-0472">Membrane</keyword>
<dbReference type="STRING" id="1442371.A0A0D2HBF3"/>
<dbReference type="EMBL" id="KN848069">
    <property type="protein sequence ID" value="KIX99230.1"/>
    <property type="molecule type" value="Genomic_DNA"/>
</dbReference>
<sequence length="534" mass="57891">MARGHASFFSYKLSRPYPFRWFTPVVVVGGILLTALFSVLNYAANGYVLGSTFVADPNSTLAEKAWFEKPPLSYQSRLSASCQPANIAPGTQLTANSGLQYTLGNVWTDDGTGVVALPSLTYLNNSFTNCKFQGIQICLVNYDPESNGPHWTWKRDSSATGYLTCSVDNGRLPVHLNLSITVKGALQMDPGKFGYEFLTAKRQTQASLWFGQLLMYVRSNGGIVPVQELTAFRWKNFNQILNQMAQVNETQTGIITGVGICTSNTDESSVLQDDFMTSSDQTTGYAANYGIVGGSRVEIGNPPIVDTTIGEINVGRAVDYFAKSLYSFVLADLGQRFGPNVLADSGILDEFWTACSNEIFQDAGYGFAALDIMPMRSFDTLKNTTGPIGISKATLNAQYLCQIPHRKDTGSILVAVIVADLVLLQAAWKLFSWITTFWLEKKDPEAKFCSGCAAKLGPPLVGTEGGGVDRLRNSYEMSKGSFCGSRGSHYAKVLTTQVGTLAGDGAEEPTTQVRVLAGDSDEETLKFSTLHGPT</sequence>
<keyword evidence="3" id="KW-1185">Reference proteome</keyword>
<dbReference type="VEuPathDB" id="FungiDB:Z520_04806"/>